<dbReference type="AlphaFoldDB" id="A0A560IIQ0"/>
<dbReference type="PANTHER" id="PTHR43179:SF12">
    <property type="entry name" value="GALACTOFURANOSYLTRANSFERASE GLFT2"/>
    <property type="match status" value="1"/>
</dbReference>
<organism evidence="5 6">
    <name type="scientific">Nitrospirillum amazonense</name>
    <dbReference type="NCBI Taxonomy" id="28077"/>
    <lineage>
        <taxon>Bacteria</taxon>
        <taxon>Pseudomonadati</taxon>
        <taxon>Pseudomonadota</taxon>
        <taxon>Alphaproteobacteria</taxon>
        <taxon>Rhodospirillales</taxon>
        <taxon>Azospirillaceae</taxon>
        <taxon>Nitrospirillum</taxon>
    </lineage>
</organism>
<dbReference type="PANTHER" id="PTHR43179">
    <property type="entry name" value="RHAMNOSYLTRANSFERASE WBBL"/>
    <property type="match status" value="1"/>
</dbReference>
<dbReference type="Gene3D" id="3.40.50.2000">
    <property type="entry name" value="Glycogen Phosphorylase B"/>
    <property type="match status" value="1"/>
</dbReference>
<reference evidence="5 6" key="1">
    <citation type="submission" date="2019-06" db="EMBL/GenBank/DDBJ databases">
        <title>Genomic Encyclopedia of Type Strains, Phase IV (KMG-V): Genome sequencing to study the core and pangenomes of soil and plant-associated prokaryotes.</title>
        <authorList>
            <person name="Whitman W."/>
        </authorList>
    </citation>
    <scope>NUCLEOTIDE SEQUENCE [LARGE SCALE GENOMIC DNA]</scope>
    <source>
        <strain evidence="5 6">BR 11140</strain>
    </source>
</reference>
<keyword evidence="2" id="KW-0328">Glycosyltransferase</keyword>
<dbReference type="Proteomes" id="UP000318050">
    <property type="component" value="Unassembled WGS sequence"/>
</dbReference>
<proteinExistence type="inferred from homology"/>
<evidence type="ECO:0000256" key="1">
    <source>
        <dbReference type="ARBA" id="ARBA00006739"/>
    </source>
</evidence>
<dbReference type="SUPFAM" id="SSF53756">
    <property type="entry name" value="UDP-Glycosyltransferase/glycogen phosphorylase"/>
    <property type="match status" value="1"/>
</dbReference>
<dbReference type="EMBL" id="VITT01000010">
    <property type="protein sequence ID" value="TWB56650.1"/>
    <property type="molecule type" value="Genomic_DNA"/>
</dbReference>
<dbReference type="SUPFAM" id="SSF53448">
    <property type="entry name" value="Nucleotide-diphospho-sugar transferases"/>
    <property type="match status" value="1"/>
</dbReference>
<keyword evidence="3" id="KW-0808">Transferase</keyword>
<gene>
    <name evidence="5" type="ORF">FBZ92_11071</name>
</gene>
<protein>
    <submittedName>
        <fullName evidence="5">GT2 family glycosyltransferase</fullName>
    </submittedName>
</protein>
<evidence type="ECO:0000313" key="5">
    <source>
        <dbReference type="EMBL" id="TWB56650.1"/>
    </source>
</evidence>
<feature type="domain" description="Glycosyltransferase 2-like" evidence="4">
    <location>
        <begin position="204"/>
        <end position="308"/>
    </location>
</feature>
<dbReference type="Pfam" id="PF13692">
    <property type="entry name" value="Glyco_trans_1_4"/>
    <property type="match status" value="1"/>
</dbReference>
<evidence type="ECO:0000256" key="2">
    <source>
        <dbReference type="ARBA" id="ARBA00022676"/>
    </source>
</evidence>
<dbReference type="OrthoDB" id="9771846at2"/>
<sequence length="854" mass="94146">MHIYQQLPDDFDSLTYLRLNPDVVGQNPSIHYIQHGRAEGRVYIDELDRESSVISQIRKVFSSADYLLTNSDVNGASIDAWVHFVSMGVFEKRAFSPYFDPIFYLENYKDVASAGVNPYVHYFTAGMAEDRTPSPLFSPQWYRDTYLRDEPEWHAKPLLHFLSIGRAAGYRPFPSLASVLTAKGGSVALPPKMPRRSGRPNVAVVIPIYRGYEETKACIEAALAARNTVPCTLILVDDRGGDERITAYLQTIQSLPNVVLLTNPRNWGFVRSVNLGMAVSDPYDVVLLNSDAVVGDGWLDQLQGVAYSRETIGLVHPLSNNASVFSLQCWSDEMAAVPLSEKAAKVTAVNQALMTEFAGQSLPAPTGHGFCLYIKRSVLAKVGLFDERAFGKGYGEEVDFSCRAQIAGWDSVVALDTYVYHEGSVSFGDSAELRKLTASGIINSRYPTFHNNVLRFIEERMIESLDFTLQVRSGTVGHSGTTLFVTHQRGGGIRRFVNERLELLLANGGRALVLSPRVEGSGVLDLRILTHDKDVSYTIPGCGTVEDGEFLAHLAALANVTAVEIHSLVGFTPEMWRLLSGGLDLPSADFYVHDYHTLCPRINLFSQGRFCNVPGTDTCNTCLSVRPMAPTYGLPAELWRQQGHDLLAHARVVIAPSVDAQRRLQQIYPDVTVTMRGHEENLALARRRQIVRTRQLNEHAPLVVGVIGGISREKGANLLDEISLLIEQRGLPIKLVVIGYTSNRNLAKRCTVTGHYEEDTLQQLINEQGIGLALFPALWPETYSYTLSAALDAQLPILATDLGAFAERLAERPYSWIISADASADQFVAAMLAIRDLAMGNGNASAEHNFALIG</sequence>
<dbReference type="Gene3D" id="3.90.550.10">
    <property type="entry name" value="Spore Coat Polysaccharide Biosynthesis Protein SpsA, Chain A"/>
    <property type="match status" value="1"/>
</dbReference>
<evidence type="ECO:0000313" key="6">
    <source>
        <dbReference type="Proteomes" id="UP000318050"/>
    </source>
</evidence>
<name>A0A560IIQ0_9PROT</name>
<dbReference type="InterPro" id="IPR001173">
    <property type="entry name" value="Glyco_trans_2-like"/>
</dbReference>
<dbReference type="Pfam" id="PF00535">
    <property type="entry name" value="Glycos_transf_2"/>
    <property type="match status" value="1"/>
</dbReference>
<dbReference type="GO" id="GO:0016757">
    <property type="term" value="F:glycosyltransferase activity"/>
    <property type="evidence" value="ECO:0007669"/>
    <property type="project" value="UniProtKB-KW"/>
</dbReference>
<comment type="caution">
    <text evidence="5">The sequence shown here is derived from an EMBL/GenBank/DDBJ whole genome shotgun (WGS) entry which is preliminary data.</text>
</comment>
<evidence type="ECO:0000259" key="4">
    <source>
        <dbReference type="Pfam" id="PF00535"/>
    </source>
</evidence>
<comment type="similarity">
    <text evidence="1">Belongs to the glycosyltransferase 2 family.</text>
</comment>
<dbReference type="InterPro" id="IPR029044">
    <property type="entry name" value="Nucleotide-diphossugar_trans"/>
</dbReference>
<evidence type="ECO:0000256" key="3">
    <source>
        <dbReference type="ARBA" id="ARBA00022679"/>
    </source>
</evidence>
<accession>A0A560IIQ0</accession>